<proteinExistence type="predicted"/>
<evidence type="ECO:0000256" key="1">
    <source>
        <dbReference type="SAM" id="MobiDB-lite"/>
    </source>
</evidence>
<name>A0A848GAQ3_9RHOO</name>
<organism evidence="3 4">
    <name type="scientific">Zoogloea dura</name>
    <dbReference type="NCBI Taxonomy" id="2728840"/>
    <lineage>
        <taxon>Bacteria</taxon>
        <taxon>Pseudomonadati</taxon>
        <taxon>Pseudomonadota</taxon>
        <taxon>Betaproteobacteria</taxon>
        <taxon>Rhodocyclales</taxon>
        <taxon>Zoogloeaceae</taxon>
        <taxon>Zoogloea</taxon>
    </lineage>
</organism>
<keyword evidence="4" id="KW-1185">Reference proteome</keyword>
<dbReference type="AlphaFoldDB" id="A0A848GAQ3"/>
<feature type="domain" description="Cadherin-like" evidence="2">
    <location>
        <begin position="1"/>
        <end position="56"/>
    </location>
</feature>
<feature type="region of interest" description="Disordered" evidence="1">
    <location>
        <begin position="159"/>
        <end position="180"/>
    </location>
</feature>
<sequence length="363" mass="36420">VTGASVDPAKGSVTVNPDGTLTFNPAPNFNGPVEVSYTISDGKGGTSTAIATITVNPLPDDAQLGTGTGTVKEDTPAQTTASGVLSITDPDAGEAVFQPQTNASGTYGSFSVDTTGNWAYTLDNANPVVQALKEGETKTEVFTVKSADGTPTTVTLTVIGTNDGPTAVPDSASTDEDTPVTFPVLGNDTDPDGDTLTVTGASVDPAKGSVTVNPDGTLTFNPAPNFNGPVEVSYTISDGKGGTSTAIATITVNPLPDDAQLGTGTGTVKEDTPAQTTASGVLSITDPDAGEAVFQAQTGAPGTYGSFSVDTAGNWAYTLDNANPVVQALKEGETRTEVFTVKSADGTPTTVTLTVIGTNDGPT</sequence>
<dbReference type="InterPro" id="IPR010221">
    <property type="entry name" value="VCBS_dom"/>
</dbReference>
<gene>
    <name evidence="3" type="ORF">HHL15_26170</name>
</gene>
<dbReference type="NCBIfam" id="TIGR01965">
    <property type="entry name" value="VCBS_repeat"/>
    <property type="match status" value="2"/>
</dbReference>
<dbReference type="RefSeq" id="WP_169148698.1">
    <property type="nucleotide sequence ID" value="NZ_JABBGA010000081.1"/>
</dbReference>
<evidence type="ECO:0000313" key="3">
    <source>
        <dbReference type="EMBL" id="NML29227.1"/>
    </source>
</evidence>
<dbReference type="InterPro" id="IPR013783">
    <property type="entry name" value="Ig-like_fold"/>
</dbReference>
<reference evidence="3 4" key="1">
    <citation type="submission" date="2020-04" db="EMBL/GenBank/DDBJ databases">
        <title>Zoogloea sp. G-4-1-14 isolated from soil.</title>
        <authorList>
            <person name="Dahal R.H."/>
        </authorList>
    </citation>
    <scope>NUCLEOTIDE SEQUENCE [LARGE SCALE GENOMIC DNA]</scope>
    <source>
        <strain evidence="3 4">G-4-1-14</strain>
    </source>
</reference>
<dbReference type="EMBL" id="JABBGA010000081">
    <property type="protein sequence ID" value="NML29227.1"/>
    <property type="molecule type" value="Genomic_DNA"/>
</dbReference>
<protein>
    <submittedName>
        <fullName evidence="3">Tandem-95 repeat protein</fullName>
    </submittedName>
</protein>
<dbReference type="Proteomes" id="UP000580043">
    <property type="component" value="Unassembled WGS sequence"/>
</dbReference>
<dbReference type="InterPro" id="IPR041690">
    <property type="entry name" value="Cadherin_5"/>
</dbReference>
<dbReference type="Gene3D" id="2.60.40.10">
    <property type="entry name" value="Immunoglobulins"/>
    <property type="match status" value="2"/>
</dbReference>
<dbReference type="Pfam" id="PF17892">
    <property type="entry name" value="Cadherin_5"/>
    <property type="match status" value="1"/>
</dbReference>
<evidence type="ECO:0000259" key="2">
    <source>
        <dbReference type="Pfam" id="PF17892"/>
    </source>
</evidence>
<feature type="non-terminal residue" evidence="3">
    <location>
        <position position="363"/>
    </location>
</feature>
<dbReference type="Pfam" id="PF17963">
    <property type="entry name" value="Big_9"/>
    <property type="match status" value="1"/>
</dbReference>
<comment type="caution">
    <text evidence="3">The sequence shown here is derived from an EMBL/GenBank/DDBJ whole genome shotgun (WGS) entry which is preliminary data.</text>
</comment>
<accession>A0A848GAQ3</accession>
<feature type="non-terminal residue" evidence="3">
    <location>
        <position position="1"/>
    </location>
</feature>
<dbReference type="NCBIfam" id="NF012211">
    <property type="entry name" value="tand_rpt_95"/>
    <property type="match status" value="2"/>
</dbReference>
<evidence type="ECO:0000313" key="4">
    <source>
        <dbReference type="Proteomes" id="UP000580043"/>
    </source>
</evidence>